<feature type="compositionally biased region" description="Low complexity" evidence="1">
    <location>
        <begin position="82"/>
        <end position="95"/>
    </location>
</feature>
<organism evidence="2 3">
    <name type="scientific">Colletotrichum tanaceti</name>
    <dbReference type="NCBI Taxonomy" id="1306861"/>
    <lineage>
        <taxon>Eukaryota</taxon>
        <taxon>Fungi</taxon>
        <taxon>Dikarya</taxon>
        <taxon>Ascomycota</taxon>
        <taxon>Pezizomycotina</taxon>
        <taxon>Sordariomycetes</taxon>
        <taxon>Hypocreomycetidae</taxon>
        <taxon>Glomerellales</taxon>
        <taxon>Glomerellaceae</taxon>
        <taxon>Colletotrichum</taxon>
        <taxon>Colletotrichum destructivum species complex</taxon>
    </lineage>
</organism>
<proteinExistence type="predicted"/>
<feature type="compositionally biased region" description="Polar residues" evidence="1">
    <location>
        <begin position="188"/>
        <end position="205"/>
    </location>
</feature>
<name>A0A4U6X6X3_9PEZI</name>
<evidence type="ECO:0000313" key="2">
    <source>
        <dbReference type="EMBL" id="TKW51065.1"/>
    </source>
</evidence>
<evidence type="ECO:0000313" key="3">
    <source>
        <dbReference type="Proteomes" id="UP000310108"/>
    </source>
</evidence>
<accession>A0A4U6X6X3</accession>
<dbReference type="Proteomes" id="UP000310108">
    <property type="component" value="Unassembled WGS sequence"/>
</dbReference>
<comment type="caution">
    <text evidence="2">The sequence shown here is derived from an EMBL/GenBank/DDBJ whole genome shotgun (WGS) entry which is preliminary data.</text>
</comment>
<reference evidence="2 3" key="1">
    <citation type="journal article" date="2019" name="PLoS ONE">
        <title>Comparative genome analysis indicates high evolutionary potential of pathogenicity genes in Colletotrichum tanaceti.</title>
        <authorList>
            <person name="Lelwala R.V."/>
            <person name="Korhonen P.K."/>
            <person name="Young N.D."/>
            <person name="Scott J.B."/>
            <person name="Ades P.A."/>
            <person name="Gasser R.B."/>
            <person name="Taylor P.W.J."/>
        </authorList>
    </citation>
    <scope>NUCLEOTIDE SEQUENCE [LARGE SCALE GENOMIC DNA]</scope>
    <source>
        <strain evidence="2">BRIP57314</strain>
    </source>
</reference>
<keyword evidence="3" id="KW-1185">Reference proteome</keyword>
<feature type="region of interest" description="Disordered" evidence="1">
    <location>
        <begin position="1"/>
        <end position="205"/>
    </location>
</feature>
<evidence type="ECO:0000256" key="1">
    <source>
        <dbReference type="SAM" id="MobiDB-lite"/>
    </source>
</evidence>
<dbReference type="EMBL" id="PJEX01000338">
    <property type="protein sequence ID" value="TKW51065.1"/>
    <property type="molecule type" value="Genomic_DNA"/>
</dbReference>
<protein>
    <submittedName>
        <fullName evidence="2">Uncharacterized protein</fullName>
    </submittedName>
</protein>
<sequence>MSAQNNKAPSAGTKVRLDSTVENWSIGQEAPQITDANKASQVEPGSAAPTRGEATGPVPSGSLAAESASHGGEFANNRDVDASNPSTSTSANSSSQTGTRAAPGSGSSSVPGQGGEAPTYVNNQYIRDPNGPHGKNITEGFDTKNTRDGVQAAFDAEIGSENDPSRAAEQGFLQSQTKAGRDAGPRQTEPSGQTVYENLKSDVQA</sequence>
<gene>
    <name evidence="2" type="ORF">CTA1_9464</name>
</gene>
<dbReference type="AlphaFoldDB" id="A0A4U6X6X3"/>